<evidence type="ECO:0000256" key="7">
    <source>
        <dbReference type="SAM" id="Phobius"/>
    </source>
</evidence>
<feature type="transmembrane region" description="Helical" evidence="7">
    <location>
        <begin position="303"/>
        <end position="324"/>
    </location>
</feature>
<comment type="caution">
    <text evidence="9">The sequence shown here is derived from an EMBL/GenBank/DDBJ whole genome shotgun (WGS) entry which is preliminary data.</text>
</comment>
<feature type="transmembrane region" description="Helical" evidence="7">
    <location>
        <begin position="150"/>
        <end position="170"/>
    </location>
</feature>
<dbReference type="InterPro" id="IPR003004">
    <property type="entry name" value="GspF/PilC"/>
</dbReference>
<dbReference type="Proteomes" id="UP000189761">
    <property type="component" value="Unassembled WGS sequence"/>
</dbReference>
<organism evidence="9 10">
    <name type="scientific">Heyndrickxia oleronia</name>
    <dbReference type="NCBI Taxonomy" id="38875"/>
    <lineage>
        <taxon>Bacteria</taxon>
        <taxon>Bacillati</taxon>
        <taxon>Bacillota</taxon>
        <taxon>Bacilli</taxon>
        <taxon>Bacillales</taxon>
        <taxon>Bacillaceae</taxon>
        <taxon>Heyndrickxia</taxon>
    </lineage>
</organism>
<keyword evidence="10" id="KW-1185">Reference proteome</keyword>
<dbReference type="Pfam" id="PF00482">
    <property type="entry name" value="T2SSF"/>
    <property type="match status" value="2"/>
</dbReference>
<dbReference type="GO" id="GO:0005886">
    <property type="term" value="C:plasma membrane"/>
    <property type="evidence" value="ECO:0007669"/>
    <property type="project" value="UniProtKB-SubCell"/>
</dbReference>
<keyword evidence="5 7" id="KW-1133">Transmembrane helix</keyword>
<comment type="subcellular location">
    <subcellularLocation>
        <location evidence="1">Cell membrane</location>
        <topology evidence="1">Multi-pass membrane protein</topology>
    </subcellularLocation>
</comment>
<comment type="similarity">
    <text evidence="2">Belongs to the GSP F family.</text>
</comment>
<dbReference type="NCBIfam" id="NF041012">
    <property type="entry name" value="T4P_ComGB"/>
    <property type="match status" value="1"/>
</dbReference>
<proteinExistence type="inferred from homology"/>
<dbReference type="EMBL" id="MTLA01000277">
    <property type="protein sequence ID" value="OOP66672.1"/>
    <property type="molecule type" value="Genomic_DNA"/>
</dbReference>
<keyword evidence="3" id="KW-1003">Cell membrane</keyword>
<dbReference type="InterPro" id="IPR047692">
    <property type="entry name" value="T4P_ComGB"/>
</dbReference>
<evidence type="ECO:0000256" key="1">
    <source>
        <dbReference type="ARBA" id="ARBA00004651"/>
    </source>
</evidence>
<dbReference type="InterPro" id="IPR018076">
    <property type="entry name" value="T2SS_GspF_dom"/>
</dbReference>
<dbReference type="InterPro" id="IPR042094">
    <property type="entry name" value="T2SS_GspF_sf"/>
</dbReference>
<sequence length="330" mass="39056">MFLNRIGEMLENGFTLAEAIDFLQHLKSNSKINPNDILVDLQNGIPLYEVLNRKKFDKKVCAQLFFADQHGKLSYALKESGTYLAKKHHDQVTMMKLFQYPLLLIFLLAFVLQLLKNFLLPQFELLYSSMNYQPTFTVSFLISLMKNSQFYLLMILILIICVSFFIYLLFRKKNPIERAEWICHIPFVHFYYKLYISHFLAREWSFLLQGGFSVHEILDMMSTQNFKPLILEIAFTIRKELKFGYSFSNALSRLKFLDQQFITITIHGEKNGRLDDELQFYSRFCVKQLEEKIQKIFRLLQPIMFIFIGILVISVYLSILLPMFEMIDSI</sequence>
<protein>
    <recommendedName>
        <fullName evidence="8">Type II secretion system protein GspF domain-containing protein</fullName>
    </recommendedName>
</protein>
<name>A0A8E2I5H3_9BACI</name>
<evidence type="ECO:0000256" key="6">
    <source>
        <dbReference type="ARBA" id="ARBA00023136"/>
    </source>
</evidence>
<dbReference type="AlphaFoldDB" id="A0A8E2I5H3"/>
<accession>A0A8E2I5H3</accession>
<evidence type="ECO:0000313" key="10">
    <source>
        <dbReference type="Proteomes" id="UP000189761"/>
    </source>
</evidence>
<feature type="domain" description="Type II secretion system protein GspF" evidence="8">
    <location>
        <begin position="201"/>
        <end position="322"/>
    </location>
</feature>
<feature type="domain" description="Type II secretion system protein GspF" evidence="8">
    <location>
        <begin position="2"/>
        <end position="121"/>
    </location>
</feature>
<evidence type="ECO:0000256" key="4">
    <source>
        <dbReference type="ARBA" id="ARBA00022692"/>
    </source>
</evidence>
<dbReference type="PRINTS" id="PR00812">
    <property type="entry name" value="BCTERIALGSPF"/>
</dbReference>
<keyword evidence="4 7" id="KW-0812">Transmembrane</keyword>
<dbReference type="PANTHER" id="PTHR30012">
    <property type="entry name" value="GENERAL SECRETION PATHWAY PROTEIN"/>
    <property type="match status" value="1"/>
</dbReference>
<evidence type="ECO:0000313" key="9">
    <source>
        <dbReference type="EMBL" id="OOP66672.1"/>
    </source>
</evidence>
<evidence type="ECO:0000259" key="8">
    <source>
        <dbReference type="Pfam" id="PF00482"/>
    </source>
</evidence>
<dbReference type="Gene3D" id="1.20.81.30">
    <property type="entry name" value="Type II secretion system (T2SS), domain F"/>
    <property type="match status" value="2"/>
</dbReference>
<dbReference type="PANTHER" id="PTHR30012:SF0">
    <property type="entry name" value="TYPE II SECRETION SYSTEM PROTEIN F-RELATED"/>
    <property type="match status" value="1"/>
</dbReference>
<gene>
    <name evidence="9" type="ORF">BWZ43_19770</name>
</gene>
<reference evidence="9 10" key="1">
    <citation type="submission" date="2017-01" db="EMBL/GenBank/DDBJ databases">
        <title>Draft genome sequence of Bacillus oleronius.</title>
        <authorList>
            <person name="Allam M."/>
        </authorList>
    </citation>
    <scope>NUCLEOTIDE SEQUENCE [LARGE SCALE GENOMIC DNA]</scope>
    <source>
        <strain evidence="9 10">DSM 9356</strain>
    </source>
</reference>
<evidence type="ECO:0000256" key="5">
    <source>
        <dbReference type="ARBA" id="ARBA00022989"/>
    </source>
</evidence>
<keyword evidence="6 7" id="KW-0472">Membrane</keyword>
<feature type="transmembrane region" description="Helical" evidence="7">
    <location>
        <begin position="97"/>
        <end position="115"/>
    </location>
</feature>
<evidence type="ECO:0000256" key="3">
    <source>
        <dbReference type="ARBA" id="ARBA00022475"/>
    </source>
</evidence>
<evidence type="ECO:0000256" key="2">
    <source>
        <dbReference type="ARBA" id="ARBA00005745"/>
    </source>
</evidence>